<proteinExistence type="predicted"/>
<evidence type="ECO:0000313" key="2">
    <source>
        <dbReference type="Proteomes" id="UP001055811"/>
    </source>
</evidence>
<reference evidence="2" key="1">
    <citation type="journal article" date="2022" name="Mol. Ecol. Resour.">
        <title>The genomes of chicory, endive, great burdock and yacon provide insights into Asteraceae palaeo-polyploidization history and plant inulin production.</title>
        <authorList>
            <person name="Fan W."/>
            <person name="Wang S."/>
            <person name="Wang H."/>
            <person name="Wang A."/>
            <person name="Jiang F."/>
            <person name="Liu H."/>
            <person name="Zhao H."/>
            <person name="Xu D."/>
            <person name="Zhang Y."/>
        </authorList>
    </citation>
    <scope>NUCLEOTIDE SEQUENCE [LARGE SCALE GENOMIC DNA]</scope>
    <source>
        <strain evidence="2">cv. Punajuju</strain>
    </source>
</reference>
<sequence>MVHTVVAYATMAWPLEHRLVSQIRNTMWAVGSLSILFLPSLSVLAFLNDRLSCIGMFVHGGLCRRGMLPIKKLVVGLWVGSAGPPSGVHQFTRPFCRRCAPGLNWPGRASGAVTMKKLECSKQAYALYTLAWDNIIGFRSYYVGLRDRSGGAWPFLVGGAICLVNSVNERDLSLLTSYVEVCDALRCFGPHARYTDVFNEYIALADRPRKSLKFHRDGDRSLQLLVFNEEFLNPVNHRVFERKLRPKPSGRRHACLGVTHRVAPNHASLIGTHGIGAEIGLPCLWCGWPKLESPSVDARLVVVEKTLVLCRAS</sequence>
<organism evidence="1 2">
    <name type="scientific">Cichorium intybus</name>
    <name type="common">Chicory</name>
    <dbReference type="NCBI Taxonomy" id="13427"/>
    <lineage>
        <taxon>Eukaryota</taxon>
        <taxon>Viridiplantae</taxon>
        <taxon>Streptophyta</taxon>
        <taxon>Embryophyta</taxon>
        <taxon>Tracheophyta</taxon>
        <taxon>Spermatophyta</taxon>
        <taxon>Magnoliopsida</taxon>
        <taxon>eudicotyledons</taxon>
        <taxon>Gunneridae</taxon>
        <taxon>Pentapetalae</taxon>
        <taxon>asterids</taxon>
        <taxon>campanulids</taxon>
        <taxon>Asterales</taxon>
        <taxon>Asteraceae</taxon>
        <taxon>Cichorioideae</taxon>
        <taxon>Cichorieae</taxon>
        <taxon>Cichoriinae</taxon>
        <taxon>Cichorium</taxon>
    </lineage>
</organism>
<keyword evidence="2" id="KW-1185">Reference proteome</keyword>
<dbReference type="Proteomes" id="UP001055811">
    <property type="component" value="Linkage Group LG02"/>
</dbReference>
<name>A0ACB9G8V9_CICIN</name>
<dbReference type="EMBL" id="CM042010">
    <property type="protein sequence ID" value="KAI3779506.1"/>
    <property type="molecule type" value="Genomic_DNA"/>
</dbReference>
<protein>
    <submittedName>
        <fullName evidence="1">Uncharacterized protein</fullName>
    </submittedName>
</protein>
<accession>A0ACB9G8V9</accession>
<reference evidence="1 2" key="2">
    <citation type="journal article" date="2022" name="Mol. Ecol. Resour.">
        <title>The genomes of chicory, endive, great burdock and yacon provide insights into Asteraceae paleo-polyploidization history and plant inulin production.</title>
        <authorList>
            <person name="Fan W."/>
            <person name="Wang S."/>
            <person name="Wang H."/>
            <person name="Wang A."/>
            <person name="Jiang F."/>
            <person name="Liu H."/>
            <person name="Zhao H."/>
            <person name="Xu D."/>
            <person name="Zhang Y."/>
        </authorList>
    </citation>
    <scope>NUCLEOTIDE SEQUENCE [LARGE SCALE GENOMIC DNA]</scope>
    <source>
        <strain evidence="2">cv. Punajuju</strain>
        <tissue evidence="1">Leaves</tissue>
    </source>
</reference>
<gene>
    <name evidence="1" type="ORF">L2E82_09227</name>
</gene>
<evidence type="ECO:0000313" key="1">
    <source>
        <dbReference type="EMBL" id="KAI3779506.1"/>
    </source>
</evidence>
<comment type="caution">
    <text evidence="1">The sequence shown here is derived from an EMBL/GenBank/DDBJ whole genome shotgun (WGS) entry which is preliminary data.</text>
</comment>